<proteinExistence type="predicted"/>
<gene>
    <name evidence="2" type="ORF">WA026_017474</name>
</gene>
<comment type="caution">
    <text evidence="2">The sequence shown here is derived from an EMBL/GenBank/DDBJ whole genome shotgun (WGS) entry which is preliminary data.</text>
</comment>
<name>A0AAW1V9H0_9CUCU</name>
<evidence type="ECO:0000313" key="3">
    <source>
        <dbReference type="Proteomes" id="UP001431783"/>
    </source>
</evidence>
<keyword evidence="3" id="KW-1185">Reference proteome</keyword>
<feature type="region of interest" description="Disordered" evidence="1">
    <location>
        <begin position="1"/>
        <end position="86"/>
    </location>
</feature>
<reference evidence="2 3" key="1">
    <citation type="submission" date="2023-03" db="EMBL/GenBank/DDBJ databases">
        <title>Genome insight into feeding habits of ladybird beetles.</title>
        <authorList>
            <person name="Li H.-S."/>
            <person name="Huang Y.-H."/>
            <person name="Pang H."/>
        </authorList>
    </citation>
    <scope>NUCLEOTIDE SEQUENCE [LARGE SCALE GENOMIC DNA]</scope>
    <source>
        <strain evidence="2">SYSU_2023b</strain>
        <tissue evidence="2">Whole body</tissue>
    </source>
</reference>
<dbReference type="AlphaFoldDB" id="A0AAW1V9H0"/>
<feature type="compositionally biased region" description="Polar residues" evidence="1">
    <location>
        <begin position="67"/>
        <end position="86"/>
    </location>
</feature>
<protein>
    <submittedName>
        <fullName evidence="2">Uncharacterized protein</fullName>
    </submittedName>
</protein>
<dbReference type="Proteomes" id="UP001431783">
    <property type="component" value="Unassembled WGS sequence"/>
</dbReference>
<feature type="compositionally biased region" description="Basic and acidic residues" evidence="1">
    <location>
        <begin position="35"/>
        <end position="56"/>
    </location>
</feature>
<sequence>MSSSRKYLSRSEKRKRKGETEGKHKNLPKICQYLKNDEFNDEKSSKQYSRSEESDLTKSVPELPDTAPNTSGYPDSEHPQQGTSKN</sequence>
<dbReference type="EMBL" id="JARQZJ010000131">
    <property type="protein sequence ID" value="KAK9891994.1"/>
    <property type="molecule type" value="Genomic_DNA"/>
</dbReference>
<accession>A0AAW1V9H0</accession>
<evidence type="ECO:0000256" key="1">
    <source>
        <dbReference type="SAM" id="MobiDB-lite"/>
    </source>
</evidence>
<organism evidence="2 3">
    <name type="scientific">Henosepilachna vigintioctopunctata</name>
    <dbReference type="NCBI Taxonomy" id="420089"/>
    <lineage>
        <taxon>Eukaryota</taxon>
        <taxon>Metazoa</taxon>
        <taxon>Ecdysozoa</taxon>
        <taxon>Arthropoda</taxon>
        <taxon>Hexapoda</taxon>
        <taxon>Insecta</taxon>
        <taxon>Pterygota</taxon>
        <taxon>Neoptera</taxon>
        <taxon>Endopterygota</taxon>
        <taxon>Coleoptera</taxon>
        <taxon>Polyphaga</taxon>
        <taxon>Cucujiformia</taxon>
        <taxon>Coccinelloidea</taxon>
        <taxon>Coccinellidae</taxon>
        <taxon>Epilachninae</taxon>
        <taxon>Epilachnini</taxon>
        <taxon>Henosepilachna</taxon>
    </lineage>
</organism>
<evidence type="ECO:0000313" key="2">
    <source>
        <dbReference type="EMBL" id="KAK9891994.1"/>
    </source>
</evidence>